<evidence type="ECO:0000313" key="2">
    <source>
        <dbReference type="Proteomes" id="UP001603857"/>
    </source>
</evidence>
<dbReference type="PANTHER" id="PTHR31531:SF2">
    <property type="entry name" value="E3 UBIQUITIN-PROTEIN LIGASE E3D"/>
    <property type="match status" value="1"/>
</dbReference>
<keyword evidence="2" id="KW-1185">Reference proteome</keyword>
<proteinExistence type="predicted"/>
<protein>
    <submittedName>
        <fullName evidence="1">Uncharacterized protein</fullName>
    </submittedName>
</protein>
<dbReference type="InterPro" id="IPR019193">
    <property type="entry name" value="UBQ-conj_enz_E2-bd_prot"/>
</dbReference>
<comment type="caution">
    <text evidence="1">The sequence shown here is derived from an EMBL/GenBank/DDBJ whole genome shotgun (WGS) entry which is preliminary data.</text>
</comment>
<evidence type="ECO:0000313" key="1">
    <source>
        <dbReference type="EMBL" id="KAL2328375.1"/>
    </source>
</evidence>
<dbReference type="Proteomes" id="UP001603857">
    <property type="component" value="Unassembled WGS sequence"/>
</dbReference>
<name>A0ABD1LXY3_9FABA</name>
<sequence length="193" mass="21199">MLHLMVFPNDKTLNPYLQCHDLIVSLHSSHSFLAFTTSFISLRVPPLLAVLLDGDAPVTSRPLSDHIEIKLLLLFPVDHPVLFTIDDSAPPLPDPLVAQSGIREKMVMRYVSSYMCSSGMCLLSSTSLTLCKDDLVECDFHEGCGEQEWICVVENLGDDGVDIGIRNCELDDERTSTCCDDGVVGKVGGVQEM</sequence>
<reference evidence="1 2" key="1">
    <citation type="submission" date="2024-08" db="EMBL/GenBank/DDBJ databases">
        <title>Insights into the chromosomal genome structure of Flemingia macrophylla.</title>
        <authorList>
            <person name="Ding Y."/>
            <person name="Zhao Y."/>
            <person name="Bi W."/>
            <person name="Wu M."/>
            <person name="Zhao G."/>
            <person name="Gong Y."/>
            <person name="Li W."/>
            <person name="Zhang P."/>
        </authorList>
    </citation>
    <scope>NUCLEOTIDE SEQUENCE [LARGE SCALE GENOMIC DNA]</scope>
    <source>
        <strain evidence="1">DYQJB</strain>
        <tissue evidence="1">Leaf</tissue>
    </source>
</reference>
<accession>A0ABD1LXY3</accession>
<gene>
    <name evidence="1" type="ORF">Fmac_021802</name>
</gene>
<dbReference type="AlphaFoldDB" id="A0ABD1LXY3"/>
<dbReference type="PANTHER" id="PTHR31531">
    <property type="entry name" value="E3 UBIQUITIN-PROTEIN LIGASE E3D FAMILY MEMBER"/>
    <property type="match status" value="1"/>
</dbReference>
<dbReference type="EMBL" id="JBGMDY010000007">
    <property type="protein sequence ID" value="KAL2328375.1"/>
    <property type="molecule type" value="Genomic_DNA"/>
</dbReference>
<organism evidence="1 2">
    <name type="scientific">Flemingia macrophylla</name>
    <dbReference type="NCBI Taxonomy" id="520843"/>
    <lineage>
        <taxon>Eukaryota</taxon>
        <taxon>Viridiplantae</taxon>
        <taxon>Streptophyta</taxon>
        <taxon>Embryophyta</taxon>
        <taxon>Tracheophyta</taxon>
        <taxon>Spermatophyta</taxon>
        <taxon>Magnoliopsida</taxon>
        <taxon>eudicotyledons</taxon>
        <taxon>Gunneridae</taxon>
        <taxon>Pentapetalae</taxon>
        <taxon>rosids</taxon>
        <taxon>fabids</taxon>
        <taxon>Fabales</taxon>
        <taxon>Fabaceae</taxon>
        <taxon>Papilionoideae</taxon>
        <taxon>50 kb inversion clade</taxon>
        <taxon>NPAAA clade</taxon>
        <taxon>indigoferoid/millettioid clade</taxon>
        <taxon>Phaseoleae</taxon>
        <taxon>Flemingia</taxon>
    </lineage>
</organism>